<comment type="similarity">
    <text evidence="1">Belongs to the ABC transporter superfamily.</text>
</comment>
<dbReference type="InterPro" id="IPR003593">
    <property type="entry name" value="AAA+_ATPase"/>
</dbReference>
<dbReference type="GO" id="GO:0055085">
    <property type="term" value="P:transmembrane transport"/>
    <property type="evidence" value="ECO:0007669"/>
    <property type="project" value="UniProtKB-ARBA"/>
</dbReference>
<evidence type="ECO:0000259" key="6">
    <source>
        <dbReference type="PROSITE" id="PS50893"/>
    </source>
</evidence>
<dbReference type="FunFam" id="3.40.50.300:FF:000016">
    <property type="entry name" value="Oligopeptide ABC transporter ATP-binding component"/>
    <property type="match status" value="1"/>
</dbReference>
<dbReference type="RefSeq" id="WP_124195173.1">
    <property type="nucleotide sequence ID" value="NZ_REGA01000005.1"/>
</dbReference>
<dbReference type="CDD" id="cd03257">
    <property type="entry name" value="ABC_NikE_OppD_transporters"/>
    <property type="match status" value="1"/>
</dbReference>
<organism evidence="7 8">
    <name type="scientific">Natrarchaeobius chitinivorans</name>
    <dbReference type="NCBI Taxonomy" id="1679083"/>
    <lineage>
        <taxon>Archaea</taxon>
        <taxon>Methanobacteriati</taxon>
        <taxon>Methanobacteriota</taxon>
        <taxon>Stenosarchaea group</taxon>
        <taxon>Halobacteria</taxon>
        <taxon>Halobacteriales</taxon>
        <taxon>Natrialbaceae</taxon>
        <taxon>Natrarchaeobius</taxon>
    </lineage>
</organism>
<comment type="caution">
    <text evidence="7">The sequence shown here is derived from an EMBL/GenBank/DDBJ whole genome shotgun (WGS) entry which is preliminary data.</text>
</comment>
<evidence type="ECO:0000256" key="3">
    <source>
        <dbReference type="ARBA" id="ARBA00022741"/>
    </source>
</evidence>
<dbReference type="InterPro" id="IPR050319">
    <property type="entry name" value="ABC_transp_ATP-bind"/>
</dbReference>
<proteinExistence type="inferred from homology"/>
<dbReference type="OrthoDB" id="18209at2157"/>
<name>A0A3N6LXG1_NATCH</name>
<dbReference type="Pfam" id="PF08352">
    <property type="entry name" value="oligo_HPY"/>
    <property type="match status" value="1"/>
</dbReference>
<dbReference type="Pfam" id="PF00005">
    <property type="entry name" value="ABC_tran"/>
    <property type="match status" value="1"/>
</dbReference>
<dbReference type="AlphaFoldDB" id="A0A3N6LXG1"/>
<evidence type="ECO:0000313" key="8">
    <source>
        <dbReference type="Proteomes" id="UP000282323"/>
    </source>
</evidence>
<keyword evidence="2" id="KW-0813">Transport</keyword>
<dbReference type="InterPro" id="IPR003439">
    <property type="entry name" value="ABC_transporter-like_ATP-bd"/>
</dbReference>
<keyword evidence="3" id="KW-0547">Nucleotide-binding</keyword>
<feature type="compositionally biased region" description="Basic and acidic residues" evidence="5">
    <location>
        <begin position="332"/>
        <end position="344"/>
    </location>
</feature>
<reference evidence="7 8" key="1">
    <citation type="submission" date="2018-10" db="EMBL/GenBank/DDBJ databases">
        <title>Natrarchaeobius chitinivorans gen. nov., sp. nov., and Natrarchaeobius haloalkaliphilus sp. nov., alkaliphilic, chitin-utilizing haloarchaea from hypersaline alkaline lakes.</title>
        <authorList>
            <person name="Sorokin D.Y."/>
            <person name="Elcheninov A.G."/>
            <person name="Kostrikina N.A."/>
            <person name="Bale N.J."/>
            <person name="Sinninghe Damste J.S."/>
            <person name="Khijniak T.V."/>
            <person name="Kublanov I.V."/>
            <person name="Toshchakov S.V."/>
        </authorList>
    </citation>
    <scope>NUCLEOTIDE SEQUENCE [LARGE SCALE GENOMIC DNA]</scope>
    <source>
        <strain evidence="7 8">AArcht4T</strain>
    </source>
</reference>
<dbReference type="InterPro" id="IPR013563">
    <property type="entry name" value="Oligopep_ABC_C"/>
</dbReference>
<evidence type="ECO:0000256" key="4">
    <source>
        <dbReference type="ARBA" id="ARBA00022840"/>
    </source>
</evidence>
<evidence type="ECO:0000256" key="2">
    <source>
        <dbReference type="ARBA" id="ARBA00022448"/>
    </source>
</evidence>
<keyword evidence="8" id="KW-1185">Reference proteome</keyword>
<gene>
    <name evidence="7" type="ORF">EA473_08355</name>
</gene>
<accession>A0A3N6LXG1</accession>
<dbReference type="NCBIfam" id="TIGR01727">
    <property type="entry name" value="oligo_HPY"/>
    <property type="match status" value="1"/>
</dbReference>
<dbReference type="Gene3D" id="3.40.50.300">
    <property type="entry name" value="P-loop containing nucleotide triphosphate hydrolases"/>
    <property type="match status" value="1"/>
</dbReference>
<evidence type="ECO:0000256" key="5">
    <source>
        <dbReference type="SAM" id="MobiDB-lite"/>
    </source>
</evidence>
<evidence type="ECO:0000256" key="1">
    <source>
        <dbReference type="ARBA" id="ARBA00005417"/>
    </source>
</evidence>
<feature type="domain" description="ABC transporter" evidence="6">
    <location>
        <begin position="16"/>
        <end position="269"/>
    </location>
</feature>
<dbReference type="EMBL" id="REGA01000005">
    <property type="protein sequence ID" value="RQG95463.1"/>
    <property type="molecule type" value="Genomic_DNA"/>
</dbReference>
<dbReference type="PANTHER" id="PTHR43776">
    <property type="entry name" value="TRANSPORT ATP-BINDING PROTEIN"/>
    <property type="match status" value="1"/>
</dbReference>
<dbReference type="GO" id="GO:0015833">
    <property type="term" value="P:peptide transport"/>
    <property type="evidence" value="ECO:0007669"/>
    <property type="project" value="InterPro"/>
</dbReference>
<dbReference type="PANTHER" id="PTHR43776:SF7">
    <property type="entry name" value="D,D-DIPEPTIDE TRANSPORT ATP-BINDING PROTEIN DDPF-RELATED"/>
    <property type="match status" value="1"/>
</dbReference>
<dbReference type="InterPro" id="IPR027417">
    <property type="entry name" value="P-loop_NTPase"/>
</dbReference>
<protein>
    <submittedName>
        <fullName evidence="7">ATP-binding cassette domain-containing protein</fullName>
    </submittedName>
</protein>
<sequence length="351" mass="38942">MNSTIAENELDGDTVLKAENVKKHFPADDSIVDKILGRSNSVHAVNGVSLSLQRNEIVGVVGESGCGKSTLGRTLSRLYEPTSGSIFFNGKDISSLSRKEEKKLRKEIQFIFQDPHSSLNPRRKIGELIGQPLEVHGIATGSEKREQVKQLLREVGLDPGQIDRYPHEFSGGQRQRIGIARALAVKPKLIIADEPVSALDVSVQAQIINLLKRIQDDHGFSMIFIAHDLRVVKHISDRVFVMYLGEIMEKAQTDDLYDNPQHPYTRALLEAIPNIDSESNREDTILTGDPPDPIDPPSGCPFHTRCPEYIGDICENEKPPLEGATDHAVSCHWKDRSTKERLEHAPPGGTD</sequence>
<dbReference type="GO" id="GO:0005524">
    <property type="term" value="F:ATP binding"/>
    <property type="evidence" value="ECO:0007669"/>
    <property type="project" value="UniProtKB-KW"/>
</dbReference>
<dbReference type="PROSITE" id="PS50893">
    <property type="entry name" value="ABC_TRANSPORTER_2"/>
    <property type="match status" value="1"/>
</dbReference>
<dbReference type="SMART" id="SM00382">
    <property type="entry name" value="AAA"/>
    <property type="match status" value="1"/>
</dbReference>
<evidence type="ECO:0000313" key="7">
    <source>
        <dbReference type="EMBL" id="RQG95463.1"/>
    </source>
</evidence>
<dbReference type="SUPFAM" id="SSF52540">
    <property type="entry name" value="P-loop containing nucleoside triphosphate hydrolases"/>
    <property type="match status" value="1"/>
</dbReference>
<keyword evidence="4 7" id="KW-0067">ATP-binding</keyword>
<feature type="region of interest" description="Disordered" evidence="5">
    <location>
        <begin position="321"/>
        <end position="351"/>
    </location>
</feature>
<dbReference type="InterPro" id="IPR017871">
    <property type="entry name" value="ABC_transporter-like_CS"/>
</dbReference>
<dbReference type="GO" id="GO:0016887">
    <property type="term" value="F:ATP hydrolysis activity"/>
    <property type="evidence" value="ECO:0007669"/>
    <property type="project" value="InterPro"/>
</dbReference>
<dbReference type="PROSITE" id="PS00211">
    <property type="entry name" value="ABC_TRANSPORTER_1"/>
    <property type="match status" value="1"/>
</dbReference>
<dbReference type="Proteomes" id="UP000282323">
    <property type="component" value="Unassembled WGS sequence"/>
</dbReference>